<keyword evidence="1" id="KW-1133">Transmembrane helix</keyword>
<protein>
    <recommendedName>
        <fullName evidence="4">Transmembrane protein</fullName>
    </recommendedName>
</protein>
<feature type="transmembrane region" description="Helical" evidence="1">
    <location>
        <begin position="32"/>
        <end position="52"/>
    </location>
</feature>
<feature type="transmembrane region" description="Helical" evidence="1">
    <location>
        <begin position="149"/>
        <end position="174"/>
    </location>
</feature>
<evidence type="ECO:0000313" key="3">
    <source>
        <dbReference type="Proteomes" id="UP000184428"/>
    </source>
</evidence>
<organism evidence="2 3">
    <name type="scientific">Geodermatophilus obscurus</name>
    <dbReference type="NCBI Taxonomy" id="1861"/>
    <lineage>
        <taxon>Bacteria</taxon>
        <taxon>Bacillati</taxon>
        <taxon>Actinomycetota</taxon>
        <taxon>Actinomycetes</taxon>
        <taxon>Geodermatophilales</taxon>
        <taxon>Geodermatophilaceae</taxon>
        <taxon>Geodermatophilus</taxon>
    </lineage>
</organism>
<evidence type="ECO:0008006" key="4">
    <source>
        <dbReference type="Google" id="ProtNLM"/>
    </source>
</evidence>
<sequence>MAAEVPIPPSQRIRAFTLGRGPLKRGSDRLQFAARLVLCVVVLVSVPVALAIGTVVHEQLRATAEQRAAELTPVSAVALGDAEPVQEGRFDGRYRTSVRWTARDGTDVEAVVTTLGDTSVGDTVTVWTTTDGRPTAAPPTSSEALHSTVVLVLIGWSWFLVFAGTAYAGLCWVLDRLRDRRWTRQWAEIEPTWSRRVP</sequence>
<keyword evidence="1" id="KW-0812">Transmembrane</keyword>
<name>A0A1M7V1D4_9ACTN</name>
<dbReference type="InterPro" id="IPR039708">
    <property type="entry name" value="MT1774/Rv1733c-like"/>
</dbReference>
<evidence type="ECO:0000256" key="1">
    <source>
        <dbReference type="SAM" id="Phobius"/>
    </source>
</evidence>
<accession>A0A1M7V1D4</accession>
<keyword evidence="1" id="KW-0472">Membrane</keyword>
<dbReference type="PANTHER" id="PTHR42305:SF1">
    <property type="entry name" value="MEMBRANE PROTEIN RV1733C-RELATED"/>
    <property type="match status" value="1"/>
</dbReference>
<gene>
    <name evidence="2" type="ORF">SAMN05660350_05019</name>
</gene>
<dbReference type="PANTHER" id="PTHR42305">
    <property type="entry name" value="MEMBRANE PROTEIN RV1733C-RELATED"/>
    <property type="match status" value="1"/>
</dbReference>
<dbReference type="EMBL" id="FRDM01000083">
    <property type="protein sequence ID" value="SHN89024.1"/>
    <property type="molecule type" value="Genomic_DNA"/>
</dbReference>
<dbReference type="AlphaFoldDB" id="A0A1M7V1D4"/>
<reference evidence="2 3" key="1">
    <citation type="submission" date="2016-12" db="EMBL/GenBank/DDBJ databases">
        <authorList>
            <person name="Song W.-J."/>
            <person name="Kurnit D.M."/>
        </authorList>
    </citation>
    <scope>NUCLEOTIDE SEQUENCE [LARGE SCALE GENOMIC DNA]</scope>
    <source>
        <strain evidence="2 3">DSM 43162</strain>
    </source>
</reference>
<dbReference type="OrthoDB" id="5190576at2"/>
<dbReference type="RefSeq" id="WP_072921503.1">
    <property type="nucleotide sequence ID" value="NZ_FRDM01000083.1"/>
</dbReference>
<evidence type="ECO:0000313" key="2">
    <source>
        <dbReference type="EMBL" id="SHN89024.1"/>
    </source>
</evidence>
<proteinExistence type="predicted"/>
<dbReference type="Proteomes" id="UP000184428">
    <property type="component" value="Unassembled WGS sequence"/>
</dbReference>